<dbReference type="InterPro" id="IPR055404">
    <property type="entry name" value="ARM_KNTC1_2nd"/>
</dbReference>
<dbReference type="GO" id="GO:1990423">
    <property type="term" value="C:RZZ complex"/>
    <property type="evidence" value="ECO:0007669"/>
    <property type="project" value="TreeGrafter"/>
</dbReference>
<dbReference type="OrthoDB" id="343783at2759"/>
<feature type="domain" description="KNTC1 second ARM-repeats" evidence="3">
    <location>
        <begin position="517"/>
        <end position="685"/>
    </location>
</feature>
<feature type="domain" description="KNTC1 first ARM-repeats" evidence="4">
    <location>
        <begin position="175"/>
        <end position="407"/>
    </location>
</feature>
<dbReference type="InterPro" id="IPR019527">
    <property type="entry name" value="RZZ-complex_KNTC1/ROD_C"/>
</dbReference>
<dbReference type="GO" id="GO:1903394">
    <property type="term" value="P:protein localization to kinetochore involved in kinetochore assembly"/>
    <property type="evidence" value="ECO:0007669"/>
    <property type="project" value="TreeGrafter"/>
</dbReference>
<dbReference type="InterPro" id="IPR052802">
    <property type="entry name" value="KNTC1"/>
</dbReference>
<dbReference type="InParanoid" id="A0A1X7TV14"/>
<evidence type="ECO:0000259" key="2">
    <source>
        <dbReference type="Pfam" id="PF24515"/>
    </source>
</evidence>
<accession>A0A1X7TV14</accession>
<evidence type="ECO:0000313" key="5">
    <source>
        <dbReference type="EnsemblMetazoa" id="Aqu2.1.18735_001"/>
    </source>
</evidence>
<dbReference type="InterPro" id="IPR055403">
    <property type="entry name" value="ARM_KNTC1_1st"/>
</dbReference>
<feature type="domain" description="RZZ complex subunit KNTC1/ROD C-terminal" evidence="1">
    <location>
        <begin position="1322"/>
        <end position="1798"/>
    </location>
</feature>
<evidence type="ECO:0000259" key="3">
    <source>
        <dbReference type="Pfam" id="PF24516"/>
    </source>
</evidence>
<organism evidence="5">
    <name type="scientific">Amphimedon queenslandica</name>
    <name type="common">Sponge</name>
    <dbReference type="NCBI Taxonomy" id="400682"/>
    <lineage>
        <taxon>Eukaryota</taxon>
        <taxon>Metazoa</taxon>
        <taxon>Porifera</taxon>
        <taxon>Demospongiae</taxon>
        <taxon>Heteroscleromorpha</taxon>
        <taxon>Haplosclerida</taxon>
        <taxon>Niphatidae</taxon>
        <taxon>Amphimedon</taxon>
    </lineage>
</organism>
<reference evidence="5" key="1">
    <citation type="submission" date="2017-05" db="UniProtKB">
        <authorList>
            <consortium name="EnsemblMetazoa"/>
        </authorList>
    </citation>
    <scope>IDENTIFICATION</scope>
</reference>
<protein>
    <submittedName>
        <fullName evidence="5">Uncharacterized protein</fullName>
    </submittedName>
</protein>
<name>A0A1X7TV14_AMPQE</name>
<dbReference type="GO" id="GO:0005737">
    <property type="term" value="C:cytoplasm"/>
    <property type="evidence" value="ECO:0007669"/>
    <property type="project" value="TreeGrafter"/>
</dbReference>
<sequence length="1823" mass="208697">MFVKFSLYLSLSKIKAELNLLVGGDTVAACALLGYRFFILYGCQRPFQRGGTAAVILIQESIVQVSANISTNQELINCISSHDQYGYIVSSQGAESLYVWMEKEEEEREENGWGYELIDKDNLNVETPILAKGWGPEYVLYYAEVVKKDVDNNNDNIIAIKTLSQLQPLQKLTVLLSKEIFTEAFQLAEKYGLDRQVVLVKKAELLNQRLCAATSNDQMNELFQNLIKLLDDVTDIIIISDQILSSNYQSLNITQKLLLYIKNRLISNDDYSLKQKVYTVLNKMATYQLINIQYSSSSWKQFINGSISNELLHYLIIGEIVPASCIWRRHQNDILVNVSDKEDVLIMLRSVSDSVSSLDLISWIIGHLLPFTLTHCPQHLKSTVTWLIGRLVQFEVIENSRWPDNVLNILDSLISYLSTSRNWEESLGLQATQITLNTNHSSSLQLLIDLKSKLKDLKFVQTQLNLTLTLNQLEAESYESVVFMVLDKVVAPEVLPSLFENQVVPFLREYSLSLDIVLLHYLKHMLSHLSSLSPGSSQEAKAIAIFRSIQDDEIRVRGCVEFLQGVQGIQGGLNIWSSSVEGLVQECLQMDFPCVKDLARQYNLLKVSNVLFKYHIQDFNFLFSDTMQAWRCICYILKQDNEDVLEDSLKVSKLYGMETLKLYQFHITELSKRHQSHKINKILKSISPLGTAVSVAMVTGTSMLSKLEASSKEYTELTEEQKQDYFISDDWCVFIDTALECFKFLLIEHVQETSNGYSVELVIGLLKKMKILQVDYNEFKPVSTLLDSSHCLELLQYFIVKEEEDDADSSSESRFVRRCLRYGWLLGVTEARAYQEVMSASLMKGSIKQTTELTRVFIESCSTQSPVDTSIIKETVSIVTYVWSCLREEDALTDTNGQLLVQIMMELSSFLVNVAQNDDLLFCKLLHRLCLFLKCLWYQCNGAVTQDTVMNGKFGSMYFTEDGLSLNSKDSLPLAVDYCFSVLQYMSHRGQLRLSSLFPLDEGAGAKAILDMSCDSLLKYLTNNNHTQLALSVSCQKFEIELFVSSLSSSEASTNNDAISKVQSLIHSMKEKLTSKVLASRSVDHEYLLLLLLDLPVDVSVKKLKESKGQTLSSYTRVKKFCKMSEDYGTLIGMNNLVAASRYYCMLADWGKKLGQHEISFTRAFRGDHKEKMDVFQKMMEKDSITLEMIIQYCTDFKINVQSNLHAYVERIVTCWHDNSCYGERLKEVMCKVINTERICKEIHKLLVDEISWYDYKRIEVILDLLSLYEYNIQDFSLNLGLELLTCLGAYTRTGPLLSIEEEWWKVHNGHGDPENFPNEWRKRLPFHLIFLKRDPSLISTLFAAEVSDKDSLEKILPICNLLQINVDDVLECSVLRLASASHAHIKFNDILLIMNEMRSHCRTLDTVKALSSHLKDEDVISLLRFAVEIANKWKLTSSLQDTKKAIQYVDEMTSLLHTKETELLIVQHKPLEEEKDELVSLCDQPNQLIIELYTRLPHPAKRRVWPVHDIVSRIGDIWSINVSEIRRQLAIEWLPVCGTTNRDMDATLLSMMEDPTAAAQFGRGTDSEEEESEEESSIRKLIYLMQIELKANVQYLLRWVQNPVIAGGSASRIKGFQVLFSIASIELIEEISQSSISDIKEFIQLTVFVCELECLHINMTLDGFTALNKEGLIRTLWRNHKEEPRALRLISELCLHYKIQDTSLWSKLLERFLELHMIPYLRHLLRIMIDLPLIWQVKNIASVWYKTVIFPLLEVSVPPTEFQVKECIKSLELLQLCPFIHDLDIVSIANTYQSIGMCNESLIVARLLSDGENRNLIKDNQE</sequence>
<proteinExistence type="predicted"/>
<dbReference type="PANTHER" id="PTHR15688">
    <property type="entry name" value="KINETOCHORE-ASSOCIATED PROTEIN 1"/>
    <property type="match status" value="1"/>
</dbReference>
<dbReference type="PANTHER" id="PTHR15688:SF1">
    <property type="entry name" value="KINETOCHORE-ASSOCIATED PROTEIN 1"/>
    <property type="match status" value="1"/>
</dbReference>
<dbReference type="Pfam" id="PF24520">
    <property type="entry name" value="ARM_KNTC1_1st"/>
    <property type="match status" value="1"/>
</dbReference>
<evidence type="ECO:0000259" key="4">
    <source>
        <dbReference type="Pfam" id="PF24520"/>
    </source>
</evidence>
<dbReference type="STRING" id="400682.A0A1X7TV14"/>
<dbReference type="GO" id="GO:0031267">
    <property type="term" value="F:small GTPase binding"/>
    <property type="evidence" value="ECO:0007669"/>
    <property type="project" value="TreeGrafter"/>
</dbReference>
<dbReference type="GO" id="GO:0007094">
    <property type="term" value="P:mitotic spindle assembly checkpoint signaling"/>
    <property type="evidence" value="ECO:0007669"/>
    <property type="project" value="TreeGrafter"/>
</dbReference>
<dbReference type="Pfam" id="PF24515">
    <property type="entry name" value="ARM_KNTC1_3rd"/>
    <property type="match status" value="1"/>
</dbReference>
<dbReference type="EnsemblMetazoa" id="Aqu2.1.18735_001">
    <property type="protein sequence ID" value="Aqu2.1.18735_001"/>
    <property type="gene ID" value="Aqu2.1.18735"/>
</dbReference>
<dbReference type="Pfam" id="PF10493">
    <property type="entry name" value="Rod_C"/>
    <property type="match status" value="1"/>
</dbReference>
<dbReference type="eggNOG" id="KOG4256">
    <property type="taxonomic scope" value="Eukaryota"/>
</dbReference>
<dbReference type="GO" id="GO:0000070">
    <property type="term" value="P:mitotic sister chromatid segregation"/>
    <property type="evidence" value="ECO:0007669"/>
    <property type="project" value="TreeGrafter"/>
</dbReference>
<dbReference type="Pfam" id="PF24516">
    <property type="entry name" value="ARM_KNTC1_2nd"/>
    <property type="match status" value="1"/>
</dbReference>
<evidence type="ECO:0000259" key="1">
    <source>
        <dbReference type="Pfam" id="PF10493"/>
    </source>
</evidence>
<dbReference type="GO" id="GO:0005828">
    <property type="term" value="C:kinetochore microtubule"/>
    <property type="evidence" value="ECO:0007669"/>
    <property type="project" value="TreeGrafter"/>
</dbReference>
<feature type="domain" description="KNTC1 third ARM-repeats" evidence="2">
    <location>
        <begin position="1071"/>
        <end position="1264"/>
    </location>
</feature>
<dbReference type="InterPro" id="IPR055405">
    <property type="entry name" value="ARM_KNTC1_3rd"/>
</dbReference>